<evidence type="ECO:0000256" key="6">
    <source>
        <dbReference type="PROSITE-ProRule" id="PRU00169"/>
    </source>
</evidence>
<dbReference type="SUPFAM" id="SSF52172">
    <property type="entry name" value="CheY-like"/>
    <property type="match status" value="1"/>
</dbReference>
<dbReference type="PANTHER" id="PTHR44688">
    <property type="entry name" value="DNA-BINDING TRANSCRIPTIONAL ACTIVATOR DEVR_DOSR"/>
    <property type="match status" value="1"/>
</dbReference>
<feature type="domain" description="HTH luxR-type" evidence="7">
    <location>
        <begin position="142"/>
        <end position="207"/>
    </location>
</feature>
<sequence length="211" mass="23194">MIKASTNTDGTQVFIVDDEQSVRDSLSSLLRSVGLVVKACSSTAEFLSFEMPKNPCCLILDVRLQCASGLDFQRQLADQGIMVPIIMITGFGDIAMSVRAMKAGAVDFLAKPFRDQDLLDAVMAALDKDQNRRSSELESVDVQQRFDTLTPREQEVMQLAVSGLMNKQIAGELSLSLITVKVHRGNAMKKMKAKTFAELVRMAESLKKSAE</sequence>
<dbReference type="GO" id="GO:0006355">
    <property type="term" value="P:regulation of DNA-templated transcription"/>
    <property type="evidence" value="ECO:0007669"/>
    <property type="project" value="InterPro"/>
</dbReference>
<accession>A0A3N1PG43</accession>
<dbReference type="FunFam" id="3.40.50.2300:FF:000018">
    <property type="entry name" value="DNA-binding transcriptional regulator NtrC"/>
    <property type="match status" value="1"/>
</dbReference>
<dbReference type="Pfam" id="PF00196">
    <property type="entry name" value="GerE"/>
    <property type="match status" value="1"/>
</dbReference>
<dbReference type="PROSITE" id="PS00622">
    <property type="entry name" value="HTH_LUXR_1"/>
    <property type="match status" value="1"/>
</dbReference>
<dbReference type="PANTHER" id="PTHR44688:SF16">
    <property type="entry name" value="DNA-BINDING TRANSCRIPTIONAL ACTIVATOR DEVR_DOSR"/>
    <property type="match status" value="1"/>
</dbReference>
<dbReference type="SMART" id="SM00421">
    <property type="entry name" value="HTH_LUXR"/>
    <property type="match status" value="1"/>
</dbReference>
<dbReference type="AlphaFoldDB" id="A0A3N1PG43"/>
<comment type="caution">
    <text evidence="9">The sequence shown here is derived from an EMBL/GenBank/DDBJ whole genome shotgun (WGS) entry which is preliminary data.</text>
</comment>
<dbReference type="RefSeq" id="WP_123421586.1">
    <property type="nucleotide sequence ID" value="NZ_RJUL01000005.1"/>
</dbReference>
<dbReference type="PRINTS" id="PR00038">
    <property type="entry name" value="HTHLUXR"/>
</dbReference>
<gene>
    <name evidence="9" type="ORF">EDC28_105150</name>
</gene>
<dbReference type="InterPro" id="IPR000792">
    <property type="entry name" value="Tscrpt_reg_LuxR_C"/>
</dbReference>
<keyword evidence="3" id="KW-0805">Transcription regulation</keyword>
<dbReference type="PROSITE" id="PS50110">
    <property type="entry name" value="RESPONSE_REGULATORY"/>
    <property type="match status" value="1"/>
</dbReference>
<dbReference type="EMBL" id="RJUL01000005">
    <property type="protein sequence ID" value="ROQ25840.1"/>
    <property type="molecule type" value="Genomic_DNA"/>
</dbReference>
<dbReference type="CDD" id="cd06170">
    <property type="entry name" value="LuxR_C_like"/>
    <property type="match status" value="1"/>
</dbReference>
<feature type="domain" description="Response regulatory" evidence="8">
    <location>
        <begin position="12"/>
        <end position="126"/>
    </location>
</feature>
<feature type="modified residue" description="4-aspartylphosphate" evidence="6">
    <location>
        <position position="61"/>
    </location>
</feature>
<evidence type="ECO:0000256" key="1">
    <source>
        <dbReference type="ARBA" id="ARBA00022553"/>
    </source>
</evidence>
<keyword evidence="1 6" id="KW-0597">Phosphoprotein</keyword>
<keyword evidence="2" id="KW-0902">Two-component regulatory system</keyword>
<evidence type="ECO:0000313" key="9">
    <source>
        <dbReference type="EMBL" id="ROQ25840.1"/>
    </source>
</evidence>
<keyword evidence="4" id="KW-0238">DNA-binding</keyword>
<dbReference type="CDD" id="cd17537">
    <property type="entry name" value="REC_FixJ"/>
    <property type="match status" value="1"/>
</dbReference>
<dbReference type="PROSITE" id="PS50043">
    <property type="entry name" value="HTH_LUXR_2"/>
    <property type="match status" value="1"/>
</dbReference>
<dbReference type="GO" id="GO:0000160">
    <property type="term" value="P:phosphorelay signal transduction system"/>
    <property type="evidence" value="ECO:0007669"/>
    <property type="project" value="UniProtKB-KW"/>
</dbReference>
<evidence type="ECO:0000256" key="4">
    <source>
        <dbReference type="ARBA" id="ARBA00023125"/>
    </source>
</evidence>
<dbReference type="InterPro" id="IPR011006">
    <property type="entry name" value="CheY-like_superfamily"/>
</dbReference>
<keyword evidence="5" id="KW-0804">Transcription</keyword>
<keyword evidence="10" id="KW-1185">Reference proteome</keyword>
<evidence type="ECO:0000313" key="10">
    <source>
        <dbReference type="Proteomes" id="UP000268033"/>
    </source>
</evidence>
<dbReference type="SMART" id="SM00448">
    <property type="entry name" value="REC"/>
    <property type="match status" value="1"/>
</dbReference>
<reference evidence="9 10" key="1">
    <citation type="submission" date="2018-11" db="EMBL/GenBank/DDBJ databases">
        <title>Genomic Encyclopedia of Type Strains, Phase IV (KMG-IV): sequencing the most valuable type-strain genomes for metagenomic binning, comparative biology and taxonomic classification.</title>
        <authorList>
            <person name="Goeker M."/>
        </authorList>
    </citation>
    <scope>NUCLEOTIDE SEQUENCE [LARGE SCALE GENOMIC DNA]</scope>
    <source>
        <strain evidence="9 10">DSM 21945</strain>
    </source>
</reference>
<protein>
    <submittedName>
        <fullName evidence="9">LuxR family two component transcriptional regulator</fullName>
    </submittedName>
</protein>
<dbReference type="Pfam" id="PF00072">
    <property type="entry name" value="Response_reg"/>
    <property type="match status" value="1"/>
</dbReference>
<organism evidence="9 10">
    <name type="scientific">Gallaecimonas pentaromativorans</name>
    <dbReference type="NCBI Taxonomy" id="584787"/>
    <lineage>
        <taxon>Bacteria</taxon>
        <taxon>Pseudomonadati</taxon>
        <taxon>Pseudomonadota</taxon>
        <taxon>Gammaproteobacteria</taxon>
        <taxon>Enterobacterales</taxon>
        <taxon>Gallaecimonadaceae</taxon>
        <taxon>Gallaecimonas</taxon>
    </lineage>
</organism>
<dbReference type="Gene3D" id="1.10.10.10">
    <property type="entry name" value="Winged helix-like DNA-binding domain superfamily/Winged helix DNA-binding domain"/>
    <property type="match status" value="1"/>
</dbReference>
<evidence type="ECO:0000256" key="3">
    <source>
        <dbReference type="ARBA" id="ARBA00023015"/>
    </source>
</evidence>
<dbReference type="GO" id="GO:0003677">
    <property type="term" value="F:DNA binding"/>
    <property type="evidence" value="ECO:0007669"/>
    <property type="project" value="UniProtKB-KW"/>
</dbReference>
<evidence type="ECO:0000256" key="5">
    <source>
        <dbReference type="ARBA" id="ARBA00023163"/>
    </source>
</evidence>
<proteinExistence type="predicted"/>
<dbReference type="InterPro" id="IPR001789">
    <property type="entry name" value="Sig_transdc_resp-reg_receiver"/>
</dbReference>
<dbReference type="STRING" id="584787.GCA_001247655_02899"/>
<dbReference type="InterPro" id="IPR036388">
    <property type="entry name" value="WH-like_DNA-bd_sf"/>
</dbReference>
<dbReference type="Proteomes" id="UP000268033">
    <property type="component" value="Unassembled WGS sequence"/>
</dbReference>
<name>A0A3N1PG43_9GAMM</name>
<dbReference type="Gene3D" id="3.40.50.2300">
    <property type="match status" value="1"/>
</dbReference>
<evidence type="ECO:0000259" key="7">
    <source>
        <dbReference type="PROSITE" id="PS50043"/>
    </source>
</evidence>
<evidence type="ECO:0000259" key="8">
    <source>
        <dbReference type="PROSITE" id="PS50110"/>
    </source>
</evidence>
<evidence type="ECO:0000256" key="2">
    <source>
        <dbReference type="ARBA" id="ARBA00023012"/>
    </source>
</evidence>